<dbReference type="GeneID" id="9038438"/>
<evidence type="ECO:0000313" key="2">
    <source>
        <dbReference type="EMBL" id="EER10479.1"/>
    </source>
</evidence>
<reference evidence="2 3" key="1">
    <citation type="submission" date="2008-07" db="EMBL/GenBank/DDBJ databases">
        <authorList>
            <person name="El-Sayed N."/>
            <person name="Caler E."/>
            <person name="Inman J."/>
            <person name="Amedeo P."/>
            <person name="Hass B."/>
            <person name="Wortman J."/>
        </authorList>
    </citation>
    <scope>NUCLEOTIDE SEQUENCE [LARGE SCALE GENOMIC DNA]</scope>
    <source>
        <strain evidence="3">ATCC 50983 / TXsc</strain>
    </source>
</reference>
<evidence type="ECO:0000313" key="3">
    <source>
        <dbReference type="Proteomes" id="UP000007800"/>
    </source>
</evidence>
<feature type="compositionally biased region" description="Basic and acidic residues" evidence="1">
    <location>
        <begin position="58"/>
        <end position="78"/>
    </location>
</feature>
<evidence type="ECO:0000256" key="1">
    <source>
        <dbReference type="SAM" id="MobiDB-lite"/>
    </source>
</evidence>
<organism evidence="3">
    <name type="scientific">Perkinsus marinus (strain ATCC 50983 / TXsc)</name>
    <dbReference type="NCBI Taxonomy" id="423536"/>
    <lineage>
        <taxon>Eukaryota</taxon>
        <taxon>Sar</taxon>
        <taxon>Alveolata</taxon>
        <taxon>Perkinsozoa</taxon>
        <taxon>Perkinsea</taxon>
        <taxon>Perkinsida</taxon>
        <taxon>Perkinsidae</taxon>
        <taxon>Perkinsus</taxon>
    </lineage>
</organism>
<name>C5KYA2_PERM5</name>
<dbReference type="RefSeq" id="XP_002778684.1">
    <property type="nucleotide sequence ID" value="XM_002778638.1"/>
</dbReference>
<dbReference type="InterPro" id="IPR036249">
    <property type="entry name" value="Thioredoxin-like_sf"/>
</dbReference>
<sequence>MVDDAGGLQLVSDEDDEATVEGHAVEEEGTGINDGVEEFVEEGPKKMSKSKQRRLRQKEKERLHGASRRVKEKEDTKLGQEGSQEPSDDNEPLVSESEDEISASGDTTERKQRRARREPQPFTWSDCKWMLYVLPVYSDLDEYCHSIAPAWDEVSSDLKEYIKFGRINSHTDRALFKSLPITPRTTPTIFLFMPAHPEIPPSLMPIAEINPRTLKRWILHELPIVYRTVTSVEAAEKEAMLSDHPIMVVYTRSSHTTPLLKAMIYKFSHAVNFLVVNSDQLLPRRNDIVAKLYCSRWNLGDYH</sequence>
<feature type="compositionally biased region" description="Basic residues" evidence="1">
    <location>
        <begin position="46"/>
        <end position="57"/>
    </location>
</feature>
<dbReference type="OrthoDB" id="442888at2759"/>
<feature type="compositionally biased region" description="Acidic residues" evidence="1">
    <location>
        <begin position="86"/>
        <end position="101"/>
    </location>
</feature>
<dbReference type="AlphaFoldDB" id="C5KYA2"/>
<gene>
    <name evidence="2" type="ORF">Pmar_PMAR005813</name>
</gene>
<protein>
    <submittedName>
        <fullName evidence="2">Uncharacterized protein</fullName>
    </submittedName>
</protein>
<dbReference type="Gene3D" id="3.40.30.10">
    <property type="entry name" value="Glutaredoxin"/>
    <property type="match status" value="1"/>
</dbReference>
<dbReference type="Proteomes" id="UP000007800">
    <property type="component" value="Unassembled WGS sequence"/>
</dbReference>
<proteinExistence type="predicted"/>
<dbReference type="EMBL" id="GG677382">
    <property type="protein sequence ID" value="EER10479.1"/>
    <property type="molecule type" value="Genomic_DNA"/>
</dbReference>
<dbReference type="SUPFAM" id="SSF52833">
    <property type="entry name" value="Thioredoxin-like"/>
    <property type="match status" value="1"/>
</dbReference>
<keyword evidence="3" id="KW-1185">Reference proteome</keyword>
<dbReference type="InParanoid" id="C5KYA2"/>
<feature type="region of interest" description="Disordered" evidence="1">
    <location>
        <begin position="1"/>
        <end position="118"/>
    </location>
</feature>
<accession>C5KYA2</accession>